<dbReference type="InterPro" id="IPR011684">
    <property type="entry name" value="NAB"/>
</dbReference>
<reference evidence="4 5" key="1">
    <citation type="submission" date="2020-10" db="EMBL/GenBank/DDBJ databases">
        <title>The Coptis chinensis genome and diversification of protoberbering-type alkaloids.</title>
        <authorList>
            <person name="Wang B."/>
            <person name="Shu S."/>
            <person name="Song C."/>
            <person name="Liu Y."/>
        </authorList>
    </citation>
    <scope>NUCLEOTIDE SEQUENCE [LARGE SCALE GENOMIC DNA]</scope>
    <source>
        <strain evidence="4">HL-2020</strain>
        <tissue evidence="4">Leaf</tissue>
    </source>
</reference>
<proteinExistence type="inferred from homology"/>
<dbReference type="PANTHER" id="PTHR32258:SF28">
    <property type="entry name" value="PROTEIN NETWORKED 3A-RELATED"/>
    <property type="match status" value="1"/>
</dbReference>
<organism evidence="4 5">
    <name type="scientific">Coptis chinensis</name>
    <dbReference type="NCBI Taxonomy" id="261450"/>
    <lineage>
        <taxon>Eukaryota</taxon>
        <taxon>Viridiplantae</taxon>
        <taxon>Streptophyta</taxon>
        <taxon>Embryophyta</taxon>
        <taxon>Tracheophyta</taxon>
        <taxon>Spermatophyta</taxon>
        <taxon>Magnoliopsida</taxon>
        <taxon>Ranunculales</taxon>
        <taxon>Ranunculaceae</taxon>
        <taxon>Coptidoideae</taxon>
        <taxon>Coptis</taxon>
    </lineage>
</organism>
<comment type="similarity">
    <text evidence="2">Belongs to the NET family.</text>
</comment>
<evidence type="ECO:0000256" key="2">
    <source>
        <dbReference type="ARBA" id="ARBA00038006"/>
    </source>
</evidence>
<protein>
    <recommendedName>
        <fullName evidence="3">NAB domain-containing protein</fullName>
    </recommendedName>
</protein>
<sequence length="66" mass="8133">MYYKKRVELMKRVEEFYRAYRALARKIRSLDTEHSIGPIKPWRKRFPTKFLLYYLDDSPSSMANRD</sequence>
<evidence type="ECO:0000313" key="4">
    <source>
        <dbReference type="EMBL" id="KAF9607004.1"/>
    </source>
</evidence>
<dbReference type="Proteomes" id="UP000631114">
    <property type="component" value="Unassembled WGS sequence"/>
</dbReference>
<evidence type="ECO:0000259" key="3">
    <source>
        <dbReference type="PROSITE" id="PS51774"/>
    </source>
</evidence>
<dbReference type="GO" id="GO:0003779">
    <property type="term" value="F:actin binding"/>
    <property type="evidence" value="ECO:0007669"/>
    <property type="project" value="InterPro"/>
</dbReference>
<dbReference type="EMBL" id="JADFTS010000005">
    <property type="protein sequence ID" value="KAF9607004.1"/>
    <property type="molecule type" value="Genomic_DNA"/>
</dbReference>
<keyword evidence="1" id="KW-0175">Coiled coil</keyword>
<dbReference type="AlphaFoldDB" id="A0A835HXI9"/>
<feature type="domain" description="NAB" evidence="3">
    <location>
        <begin position="1"/>
        <end position="34"/>
    </location>
</feature>
<dbReference type="OrthoDB" id="10255522at2759"/>
<keyword evidence="5" id="KW-1185">Reference proteome</keyword>
<name>A0A835HXI9_9MAGN</name>
<evidence type="ECO:0000313" key="5">
    <source>
        <dbReference type="Proteomes" id="UP000631114"/>
    </source>
</evidence>
<dbReference type="PANTHER" id="PTHR32258">
    <property type="entry name" value="PROTEIN NETWORKED 4A"/>
    <property type="match status" value="1"/>
</dbReference>
<dbReference type="PROSITE" id="PS51774">
    <property type="entry name" value="NAB"/>
    <property type="match status" value="1"/>
</dbReference>
<dbReference type="InterPro" id="IPR051861">
    <property type="entry name" value="NET_actin-binding_domain"/>
</dbReference>
<evidence type="ECO:0000256" key="1">
    <source>
        <dbReference type="ARBA" id="ARBA00023054"/>
    </source>
</evidence>
<gene>
    <name evidence="4" type="ORF">IFM89_030423</name>
</gene>
<accession>A0A835HXI9</accession>
<comment type="caution">
    <text evidence="4">The sequence shown here is derived from an EMBL/GenBank/DDBJ whole genome shotgun (WGS) entry which is preliminary data.</text>
</comment>